<dbReference type="SMART" id="SM00387">
    <property type="entry name" value="HATPase_c"/>
    <property type="match status" value="1"/>
</dbReference>
<evidence type="ECO:0000256" key="6">
    <source>
        <dbReference type="ARBA" id="ARBA00023012"/>
    </source>
</evidence>
<dbReference type="Pfam" id="PF02518">
    <property type="entry name" value="HATPase_c"/>
    <property type="match status" value="1"/>
</dbReference>
<dbReference type="InterPro" id="IPR036890">
    <property type="entry name" value="HATPase_C_sf"/>
</dbReference>
<feature type="domain" description="Response regulatory" evidence="9">
    <location>
        <begin position="292"/>
        <end position="407"/>
    </location>
</feature>
<dbReference type="InterPro" id="IPR011006">
    <property type="entry name" value="CheY-like_superfamily"/>
</dbReference>
<evidence type="ECO:0000313" key="11">
    <source>
        <dbReference type="Proteomes" id="UP000184391"/>
    </source>
</evidence>
<organism evidence="10 11">
    <name type="scientific">Erythrobacter sanguineus</name>
    <dbReference type="NCBI Taxonomy" id="198312"/>
    <lineage>
        <taxon>Bacteria</taxon>
        <taxon>Pseudomonadati</taxon>
        <taxon>Pseudomonadota</taxon>
        <taxon>Alphaproteobacteria</taxon>
        <taxon>Sphingomonadales</taxon>
        <taxon>Erythrobacteraceae</taxon>
        <taxon>Erythrobacter/Porphyrobacter group</taxon>
        <taxon>Erythrobacter</taxon>
    </lineage>
</organism>
<dbReference type="InterPro" id="IPR001789">
    <property type="entry name" value="Sig_transdc_resp-reg_receiver"/>
</dbReference>
<dbReference type="STRING" id="198312.SAMN02745193_00235"/>
<dbReference type="PRINTS" id="PR00344">
    <property type="entry name" value="BCTRLSENSOR"/>
</dbReference>
<dbReference type="InterPro" id="IPR036097">
    <property type="entry name" value="HisK_dim/P_sf"/>
</dbReference>
<comment type="catalytic activity">
    <reaction evidence="1">
        <text>ATP + protein L-histidine = ADP + protein N-phospho-L-histidine.</text>
        <dbReference type="EC" id="2.7.13.3"/>
    </reaction>
</comment>
<dbReference type="EMBL" id="FRDF01000001">
    <property type="protein sequence ID" value="SHN48663.1"/>
    <property type="molecule type" value="Genomic_DNA"/>
</dbReference>
<evidence type="ECO:0000256" key="4">
    <source>
        <dbReference type="ARBA" id="ARBA00022679"/>
    </source>
</evidence>
<dbReference type="SMART" id="SM00388">
    <property type="entry name" value="HisKA"/>
    <property type="match status" value="1"/>
</dbReference>
<dbReference type="GO" id="GO:0000155">
    <property type="term" value="F:phosphorelay sensor kinase activity"/>
    <property type="evidence" value="ECO:0007669"/>
    <property type="project" value="InterPro"/>
</dbReference>
<dbReference type="Pfam" id="PF00512">
    <property type="entry name" value="HisKA"/>
    <property type="match status" value="1"/>
</dbReference>
<keyword evidence="11" id="KW-1185">Reference proteome</keyword>
<dbReference type="Gene3D" id="1.10.287.130">
    <property type="match status" value="1"/>
</dbReference>
<accession>A0A1M7RQR8</accession>
<evidence type="ECO:0000256" key="1">
    <source>
        <dbReference type="ARBA" id="ARBA00000085"/>
    </source>
</evidence>
<dbReference type="InterPro" id="IPR005467">
    <property type="entry name" value="His_kinase_dom"/>
</dbReference>
<dbReference type="InterPro" id="IPR003594">
    <property type="entry name" value="HATPase_dom"/>
</dbReference>
<keyword evidence="3 7" id="KW-0597">Phosphoprotein</keyword>
<protein>
    <recommendedName>
        <fullName evidence="2">histidine kinase</fullName>
        <ecNumber evidence="2">2.7.13.3</ecNumber>
    </recommendedName>
</protein>
<feature type="modified residue" description="4-aspartylphosphate" evidence="7">
    <location>
        <position position="341"/>
    </location>
</feature>
<evidence type="ECO:0000313" key="10">
    <source>
        <dbReference type="EMBL" id="SHN48663.1"/>
    </source>
</evidence>
<dbReference type="CDD" id="cd00156">
    <property type="entry name" value="REC"/>
    <property type="match status" value="1"/>
</dbReference>
<dbReference type="OrthoDB" id="9801651at2"/>
<dbReference type="PANTHER" id="PTHR43047">
    <property type="entry name" value="TWO-COMPONENT HISTIDINE PROTEIN KINASE"/>
    <property type="match status" value="1"/>
</dbReference>
<feature type="domain" description="Histidine kinase" evidence="8">
    <location>
        <begin position="55"/>
        <end position="269"/>
    </location>
</feature>
<name>A0A1M7RQR8_9SPHN</name>
<keyword evidence="5 10" id="KW-0418">Kinase</keyword>
<dbReference type="InterPro" id="IPR003661">
    <property type="entry name" value="HisK_dim/P_dom"/>
</dbReference>
<gene>
    <name evidence="10" type="ORF">SAMN02745193_00235</name>
</gene>
<proteinExistence type="predicted"/>
<keyword evidence="4" id="KW-0808">Transferase</keyword>
<dbReference type="SUPFAM" id="SSF52172">
    <property type="entry name" value="CheY-like"/>
    <property type="match status" value="1"/>
</dbReference>
<dbReference type="PROSITE" id="PS50109">
    <property type="entry name" value="HIS_KIN"/>
    <property type="match status" value="1"/>
</dbReference>
<sequence length="506" mass="54418">MNTPAPEALLAWLRESDETSHAQALAQLLEDHTALARAKDAAEAANEAKTRFLASVSHEIRSPLNAIYGYAQLLERGEGRDAVKAGKVIRRSAEHLSNLVEGLLDIAQVESGSLKLARDTIRLPAFLEQLIDMFAPQAAMKGLALRLEVPPTLPEFVRTDPKRLRQVLINLLSNAIKFTDHGEVTLKVHYRNELATFEVTDSGIGIAPADIARILLPFERAGGVSAERAGIGLGLAITQALVHIMGGEMRVESQPGEGSRFIVRLMLSQPLSPPTDLPASGGTNFYLGRERKLLLIDDDSAHRDLLRGLLEPRGFRVFTAADGAQGLVLAGEVQPDLVLLDVSMPAMTGWEIAAKLRERHGPMLRIVMLSGETAGSGPPGRTGPANDVFIMKPFDFNILLDVISEQLGLEWPQAGSTAATGEPTARTGLPALMACEAQPHLAEIERLVRIGHVRAIEARIDAIAALGPQAAGLADEMRQRLDAFDLKALATLARAGQGDDRTETGA</sequence>
<dbReference type="Gene3D" id="3.40.50.2300">
    <property type="match status" value="1"/>
</dbReference>
<evidence type="ECO:0000259" key="8">
    <source>
        <dbReference type="PROSITE" id="PS50109"/>
    </source>
</evidence>
<dbReference type="InterPro" id="IPR004358">
    <property type="entry name" value="Sig_transdc_His_kin-like_C"/>
</dbReference>
<dbReference type="CDD" id="cd16922">
    <property type="entry name" value="HATPase_EvgS-ArcB-TorS-like"/>
    <property type="match status" value="1"/>
</dbReference>
<evidence type="ECO:0000256" key="2">
    <source>
        <dbReference type="ARBA" id="ARBA00012438"/>
    </source>
</evidence>
<keyword evidence="6" id="KW-0902">Two-component regulatory system</keyword>
<evidence type="ECO:0000256" key="5">
    <source>
        <dbReference type="ARBA" id="ARBA00022777"/>
    </source>
</evidence>
<dbReference type="SMART" id="SM00448">
    <property type="entry name" value="REC"/>
    <property type="match status" value="1"/>
</dbReference>
<evidence type="ECO:0000256" key="3">
    <source>
        <dbReference type="ARBA" id="ARBA00022553"/>
    </source>
</evidence>
<dbReference type="EC" id="2.7.13.3" evidence="2"/>
<reference evidence="11" key="1">
    <citation type="submission" date="2016-12" db="EMBL/GenBank/DDBJ databases">
        <authorList>
            <person name="Varghese N."/>
            <person name="Submissions S."/>
        </authorList>
    </citation>
    <scope>NUCLEOTIDE SEQUENCE [LARGE SCALE GENOMIC DNA]</scope>
    <source>
        <strain evidence="11">DSM 11032</strain>
    </source>
</reference>
<evidence type="ECO:0000256" key="7">
    <source>
        <dbReference type="PROSITE-ProRule" id="PRU00169"/>
    </source>
</evidence>
<evidence type="ECO:0000259" key="9">
    <source>
        <dbReference type="PROSITE" id="PS50110"/>
    </source>
</evidence>
<dbReference type="PROSITE" id="PS50110">
    <property type="entry name" value="RESPONSE_REGULATORY"/>
    <property type="match status" value="1"/>
</dbReference>
<dbReference type="RefSeq" id="WP_143150223.1">
    <property type="nucleotide sequence ID" value="NZ_FRDF01000001.1"/>
</dbReference>
<dbReference type="CDD" id="cd00082">
    <property type="entry name" value="HisKA"/>
    <property type="match status" value="1"/>
</dbReference>
<dbReference type="Proteomes" id="UP000184391">
    <property type="component" value="Unassembled WGS sequence"/>
</dbReference>
<dbReference type="Pfam" id="PF00072">
    <property type="entry name" value="Response_reg"/>
    <property type="match status" value="1"/>
</dbReference>
<dbReference type="FunFam" id="3.30.565.10:FF:000010">
    <property type="entry name" value="Sensor histidine kinase RcsC"/>
    <property type="match status" value="1"/>
</dbReference>
<dbReference type="SUPFAM" id="SSF55874">
    <property type="entry name" value="ATPase domain of HSP90 chaperone/DNA topoisomerase II/histidine kinase"/>
    <property type="match status" value="1"/>
</dbReference>
<dbReference type="SUPFAM" id="SSF47384">
    <property type="entry name" value="Homodimeric domain of signal transducing histidine kinase"/>
    <property type="match status" value="1"/>
</dbReference>
<dbReference type="Gene3D" id="3.30.565.10">
    <property type="entry name" value="Histidine kinase-like ATPase, C-terminal domain"/>
    <property type="match status" value="1"/>
</dbReference>
<dbReference type="AlphaFoldDB" id="A0A1M7RQR8"/>